<keyword evidence="2" id="KW-0547">Nucleotide-binding</keyword>
<dbReference type="HAMAP" id="MF_01609">
    <property type="entry name" value="Glu_cys_ligase_2"/>
    <property type="match status" value="1"/>
</dbReference>
<dbReference type="AlphaFoldDB" id="A0A0W0ZS44"/>
<dbReference type="Pfam" id="PF04107">
    <property type="entry name" value="GCS2"/>
    <property type="match status" value="1"/>
</dbReference>
<dbReference type="PANTHER" id="PTHR36510">
    <property type="entry name" value="GLUTAMATE--CYSTEINE LIGASE 2-RELATED"/>
    <property type="match status" value="1"/>
</dbReference>
<dbReference type="Proteomes" id="UP000054693">
    <property type="component" value="Unassembled WGS sequence"/>
</dbReference>
<evidence type="ECO:0000256" key="1">
    <source>
        <dbReference type="ARBA" id="ARBA00022598"/>
    </source>
</evidence>
<keyword evidence="1 4" id="KW-0436">Ligase</keyword>
<dbReference type="NCBIfam" id="TIGR02050">
    <property type="entry name" value="gshA_cyan_rel"/>
    <property type="match status" value="1"/>
</dbReference>
<dbReference type="GO" id="GO:0042398">
    <property type="term" value="P:modified amino acid biosynthetic process"/>
    <property type="evidence" value="ECO:0007669"/>
    <property type="project" value="InterPro"/>
</dbReference>
<gene>
    <name evidence="4" type="ORF">Ltuc_2498</name>
</gene>
<accession>A0A0W0ZS44</accession>
<organism evidence="4 5">
    <name type="scientific">Legionella tucsonensis</name>
    <dbReference type="NCBI Taxonomy" id="40335"/>
    <lineage>
        <taxon>Bacteria</taxon>
        <taxon>Pseudomonadati</taxon>
        <taxon>Pseudomonadota</taxon>
        <taxon>Gammaproteobacteria</taxon>
        <taxon>Legionellales</taxon>
        <taxon>Legionellaceae</taxon>
        <taxon>Legionella</taxon>
    </lineage>
</organism>
<dbReference type="GO" id="GO:0004357">
    <property type="term" value="F:glutamate-cysteine ligase activity"/>
    <property type="evidence" value="ECO:0007669"/>
    <property type="project" value="InterPro"/>
</dbReference>
<dbReference type="STRING" id="40335.Ltuc_2498"/>
<reference evidence="4 5" key="1">
    <citation type="submission" date="2015-11" db="EMBL/GenBank/DDBJ databases">
        <title>Genomic analysis of 38 Legionella species identifies large and diverse effector repertoires.</title>
        <authorList>
            <person name="Burstein D."/>
            <person name="Amaro F."/>
            <person name="Zusman T."/>
            <person name="Lifshitz Z."/>
            <person name="Cohen O."/>
            <person name="Gilbert J.A."/>
            <person name="Pupko T."/>
            <person name="Shuman H.A."/>
            <person name="Segal G."/>
        </authorList>
    </citation>
    <scope>NUCLEOTIDE SEQUENCE [LARGE SCALE GENOMIC DNA]</scope>
    <source>
        <strain evidence="4 5">ATCC 49180</strain>
    </source>
</reference>
<protein>
    <submittedName>
        <fullName evidence="4">Glutamate-cysteine ligase</fullName>
        <ecNumber evidence="4">6.3.-.-</ecNumber>
    </submittedName>
</protein>
<dbReference type="PANTHER" id="PTHR36510:SF1">
    <property type="entry name" value="GLUTAMATE--CYSTEINE LIGASE 2-RELATED"/>
    <property type="match status" value="1"/>
</dbReference>
<dbReference type="InterPro" id="IPR006336">
    <property type="entry name" value="GCS2"/>
</dbReference>
<name>A0A0W0ZS44_9GAMM</name>
<sequence length="273" mass="30969">MDNQMNNLLKLTKNDSQSAYISEQEEIFFKSNGILTLGVEIELQLIDSENYNLCSRATEVLSATAHLEKIKPEFYLSTIEVNTDKCITAQEVEDDLYKTLASLQNATKDLGVLFSTTGSHPFSKYSDWEVSPTTRYQELIDRNQWLTRRMSVYGLHVHLGMSSGEECIRFNNFFMYFLPHLLALSSSSPFWQGIDTGLASCRPTTYEALPTAGQPYHVRSWQDFENLYKTLKLCGSIKSLKDLWWDLRPSPGFGTLEIRVCDGAATLAETLAL</sequence>
<evidence type="ECO:0000313" key="4">
    <source>
        <dbReference type="EMBL" id="KTD71892.1"/>
    </source>
</evidence>
<keyword evidence="3" id="KW-0067">ATP-binding</keyword>
<dbReference type="InterPro" id="IPR011793">
    <property type="entry name" value="YbdK"/>
</dbReference>
<dbReference type="Gene3D" id="3.30.590.20">
    <property type="match status" value="1"/>
</dbReference>
<dbReference type="InterPro" id="IPR050141">
    <property type="entry name" value="GCL_type2/YbdK_subfam"/>
</dbReference>
<evidence type="ECO:0000313" key="5">
    <source>
        <dbReference type="Proteomes" id="UP000054693"/>
    </source>
</evidence>
<dbReference type="GO" id="GO:0005524">
    <property type="term" value="F:ATP binding"/>
    <property type="evidence" value="ECO:0007669"/>
    <property type="project" value="UniProtKB-KW"/>
</dbReference>
<dbReference type="SUPFAM" id="SSF55931">
    <property type="entry name" value="Glutamine synthetase/guanido kinase"/>
    <property type="match status" value="1"/>
</dbReference>
<proteinExistence type="inferred from homology"/>
<evidence type="ECO:0000256" key="2">
    <source>
        <dbReference type="ARBA" id="ARBA00022741"/>
    </source>
</evidence>
<feature type="non-terminal residue" evidence="4">
    <location>
        <position position="273"/>
    </location>
</feature>
<dbReference type="EC" id="6.3.-.-" evidence="4"/>
<evidence type="ECO:0000256" key="3">
    <source>
        <dbReference type="ARBA" id="ARBA00022840"/>
    </source>
</evidence>
<dbReference type="InterPro" id="IPR014746">
    <property type="entry name" value="Gln_synth/guanido_kin_cat_dom"/>
</dbReference>
<keyword evidence="5" id="KW-1185">Reference proteome</keyword>
<dbReference type="RefSeq" id="WP_058521720.1">
    <property type="nucleotide sequence ID" value="NZ_LNZA01000004.1"/>
</dbReference>
<comment type="caution">
    <text evidence="4">The sequence shown here is derived from an EMBL/GenBank/DDBJ whole genome shotgun (WGS) entry which is preliminary data.</text>
</comment>
<dbReference type="EMBL" id="LNZA01000004">
    <property type="protein sequence ID" value="KTD71892.1"/>
    <property type="molecule type" value="Genomic_DNA"/>
</dbReference>